<evidence type="ECO:0000256" key="7">
    <source>
        <dbReference type="ARBA" id="ARBA00023136"/>
    </source>
</evidence>
<dbReference type="AlphaFoldDB" id="A0A7E6CJE7"/>
<dbReference type="GO" id="GO:0051046">
    <property type="term" value="P:regulation of secretion"/>
    <property type="evidence" value="ECO:0007669"/>
    <property type="project" value="TreeGrafter"/>
</dbReference>
<evidence type="ECO:0000313" key="17">
    <source>
        <dbReference type="Proteomes" id="UP000504628"/>
    </source>
</evidence>
<dbReference type="RefSeq" id="XP_035866977.1">
    <property type="nucleotide sequence ID" value="XM_036011084.1"/>
</dbReference>
<feature type="region of interest" description="Disordered" evidence="13">
    <location>
        <begin position="652"/>
        <end position="699"/>
    </location>
</feature>
<feature type="compositionally biased region" description="Basic and acidic residues" evidence="13">
    <location>
        <begin position="129"/>
        <end position="139"/>
    </location>
</feature>
<dbReference type="PRINTS" id="PR00700">
    <property type="entry name" value="PRTYPHPHTASE"/>
</dbReference>
<evidence type="ECO:0000256" key="2">
    <source>
        <dbReference type="ARBA" id="ARBA00022553"/>
    </source>
</evidence>
<feature type="domain" description="Tyrosine specific protein phosphatases" evidence="16">
    <location>
        <begin position="901"/>
        <end position="973"/>
    </location>
</feature>
<dbReference type="Pfam" id="PF00102">
    <property type="entry name" value="Y_phosphatase"/>
    <property type="match status" value="1"/>
</dbReference>
<organism evidence="17 18">
    <name type="scientific">Phyllostomus discolor</name>
    <name type="common">pale spear-nosed bat</name>
    <dbReference type="NCBI Taxonomy" id="89673"/>
    <lineage>
        <taxon>Eukaryota</taxon>
        <taxon>Metazoa</taxon>
        <taxon>Chordata</taxon>
        <taxon>Craniata</taxon>
        <taxon>Vertebrata</taxon>
        <taxon>Euteleostomi</taxon>
        <taxon>Mammalia</taxon>
        <taxon>Eutheria</taxon>
        <taxon>Laurasiatheria</taxon>
        <taxon>Chiroptera</taxon>
        <taxon>Yangochiroptera</taxon>
        <taxon>Phyllostomidae</taxon>
        <taxon>Phyllostominae</taxon>
        <taxon>Phyllostomus</taxon>
    </lineage>
</organism>
<evidence type="ECO:0000256" key="10">
    <source>
        <dbReference type="ARBA" id="ARBA00023329"/>
    </source>
</evidence>
<dbReference type="InterPro" id="IPR003595">
    <property type="entry name" value="Tyr_Pase_cat"/>
</dbReference>
<evidence type="ECO:0000256" key="14">
    <source>
        <dbReference type="SAM" id="SignalP"/>
    </source>
</evidence>
<evidence type="ECO:0000256" key="13">
    <source>
        <dbReference type="SAM" id="MobiDB-lite"/>
    </source>
</evidence>
<dbReference type="SUPFAM" id="SSF52799">
    <property type="entry name" value="(Phosphotyrosine protein) phosphatases II"/>
    <property type="match status" value="1"/>
</dbReference>
<dbReference type="InterPro" id="IPR033522">
    <property type="entry name" value="IA-2/IA-2_beta"/>
</dbReference>
<evidence type="ECO:0000256" key="8">
    <source>
        <dbReference type="ARBA" id="ARBA00023170"/>
    </source>
</evidence>
<feature type="compositionally biased region" description="Basic and acidic residues" evidence="13">
    <location>
        <begin position="220"/>
        <end position="233"/>
    </location>
</feature>
<feature type="compositionally biased region" description="Gly residues" evidence="13">
    <location>
        <begin position="358"/>
        <end position="373"/>
    </location>
</feature>
<dbReference type="PROSITE" id="PS50056">
    <property type="entry name" value="TYR_PHOSPHATASE_2"/>
    <property type="match status" value="1"/>
</dbReference>
<dbReference type="InterPro" id="IPR038112">
    <property type="entry name" value="Receptor_IA-2_ectodomain_sf"/>
</dbReference>
<feature type="compositionally biased region" description="Low complexity" evidence="13">
    <location>
        <begin position="682"/>
        <end position="694"/>
    </location>
</feature>
<dbReference type="Gene3D" id="3.30.70.2470">
    <property type="entry name" value="Protein-tyrosine phosphatase receptor IA-2 ectodomain"/>
    <property type="match status" value="1"/>
</dbReference>
<evidence type="ECO:0000256" key="1">
    <source>
        <dbReference type="ARBA" id="ARBA00004212"/>
    </source>
</evidence>
<feature type="region of interest" description="Disordered" evidence="13">
    <location>
        <begin position="358"/>
        <end position="424"/>
    </location>
</feature>
<evidence type="ECO:0000256" key="11">
    <source>
        <dbReference type="ARBA" id="ARBA00025723"/>
    </source>
</evidence>
<dbReference type="Proteomes" id="UP000504628">
    <property type="component" value="Chromosome 10"/>
</dbReference>
<dbReference type="SMART" id="SM00404">
    <property type="entry name" value="PTPc_motif"/>
    <property type="match status" value="1"/>
</dbReference>
<dbReference type="PANTHER" id="PTHR46106">
    <property type="entry name" value="IA-2 PROTEIN TYROSINE PHOSPHATASE, ISOFORM C"/>
    <property type="match status" value="1"/>
</dbReference>
<keyword evidence="10" id="KW-0968">Cytoplasmic vesicle</keyword>
<dbReference type="GO" id="GO:0030141">
    <property type="term" value="C:secretory granule"/>
    <property type="evidence" value="ECO:0007669"/>
    <property type="project" value="InterPro"/>
</dbReference>
<accession>A0A7E6CJE7</accession>
<dbReference type="GeneID" id="114507490"/>
<keyword evidence="8 18" id="KW-0675">Receptor</keyword>
<feature type="region of interest" description="Disordered" evidence="13">
    <location>
        <begin position="204"/>
        <end position="233"/>
    </location>
</feature>
<dbReference type="GO" id="GO:0004725">
    <property type="term" value="F:protein tyrosine phosphatase activity"/>
    <property type="evidence" value="ECO:0007669"/>
    <property type="project" value="InterPro"/>
</dbReference>
<feature type="compositionally biased region" description="Basic and acidic residues" evidence="13">
    <location>
        <begin position="305"/>
        <end position="317"/>
    </location>
</feature>
<feature type="chain" id="PRO_5028927865" evidence="14">
    <location>
        <begin position="22"/>
        <end position="992"/>
    </location>
</feature>
<sequence length="992" mass="108480">MGPPLAPLLLLPLLLPPLLPAAPASLARPLPGLLGCLLEDGLCRPSETCVNDGVFGRCQKVPVTDTYRYEVSPGVLKHLTTTLQKLSRTGFTWQDDHTQHVLAQELSHLPRAHLRRPGAAHPARSLKPSTEDERRHRPEGSLALAKALERYLPYLEVLSQATAPDELPRMPQDGRPAQGEDPLADSALTFMDQTSALTYAPAFREGHPVGHPLQTLSRPQPDDLSPKGDRRVDKRNVLGQLMFYLAYRPPSPTKKGPLTPYDLMRMPWREPQKRLSPPEDPNDAPGPDDGALLQSLLEELRQHQVDVEALSPRDPRRGGPRAGRGRARPLERSGSTAHGAGYGPEAALFKVGDAGRAGLRGNGEQGSEAGAGGEVNPVSLRLGHALQDPGSQLPPGAPLPVGSKKSEDPEASLSSEEDAAGLENVRSQTYSKELWERPPHWEPRVIGVGEPPRWAPEPPREDPRLGAGARGRTGDGLRLEVKSPGEDYGYIVTESDPLSPEKGEELMEDITRLLKVPTSVVTDTDVLGPAVTFRVSPNVQNVTTADVAKAAVDNKDNLERSSGLRILQAGVGSKSKLKLLPPRAEPEDSTKFVALTLLSVAAIAGVLLASGLIYCLRHSSHSRLKEKLAGLAGDPGPDATAAYQELCRQRMAVRTSDRPEAPHASRVNSVSSQLSDGPLPSPSARSSTSSWSEEPVPPNMDISTGHMVLAYMEDHLKNKNRLQKEWEALCAYQAEPSSSLVAQREENAPKNRCPAVLAYDHCRILLKAESSHSGSDYINASPVMDHDPRNPAYIATQGPLPATVADFWQMVWESGCVVIVMLTPLSENGVRQCYHYWPDEGSNLYHVYEVNLVSEHIWCEDFLVRSFYLKNLQTNETRTVTQFHFLSWYDQGVPSSTRSLLDFRRKVSKCYKGRSCPIIVHCSDGAGRSGTYILIDMVLNKMAKGAKEIDIAATLEHLRDQRPGMVQTKEQFEFALTAVAEEVNAILKALPQ</sequence>
<evidence type="ECO:0000256" key="5">
    <source>
        <dbReference type="ARBA" id="ARBA00022989"/>
    </source>
</evidence>
<gene>
    <name evidence="18" type="primary">PTPRN2</name>
</gene>
<feature type="compositionally biased region" description="Polar residues" evidence="13">
    <location>
        <begin position="666"/>
        <end position="675"/>
    </location>
</feature>
<dbReference type="SMART" id="SM00194">
    <property type="entry name" value="PTPc"/>
    <property type="match status" value="1"/>
</dbReference>
<feature type="region of interest" description="Disordered" evidence="13">
    <location>
        <begin position="162"/>
        <end position="182"/>
    </location>
</feature>
<dbReference type="GO" id="GO:0030658">
    <property type="term" value="C:transport vesicle membrane"/>
    <property type="evidence" value="ECO:0007669"/>
    <property type="project" value="UniProtKB-SubCell"/>
</dbReference>
<feature type="region of interest" description="Disordered" evidence="13">
    <location>
        <begin position="271"/>
        <end position="291"/>
    </location>
</feature>
<dbReference type="KEGG" id="pdic:114507490"/>
<dbReference type="Pfam" id="PF11548">
    <property type="entry name" value="Receptor_IA-2"/>
    <property type="match status" value="1"/>
</dbReference>
<evidence type="ECO:0000259" key="15">
    <source>
        <dbReference type="PROSITE" id="PS50055"/>
    </source>
</evidence>
<dbReference type="GO" id="GO:0035773">
    <property type="term" value="P:insulin secretion involved in cellular response to glucose stimulus"/>
    <property type="evidence" value="ECO:0007669"/>
    <property type="project" value="TreeGrafter"/>
</dbReference>
<dbReference type="CTD" id="5799"/>
<name>A0A7E6CJE7_9CHIR</name>
<feature type="compositionally biased region" description="Basic and acidic residues" evidence="13">
    <location>
        <begin position="472"/>
        <end position="482"/>
    </location>
</feature>
<keyword evidence="9" id="KW-0325">Glycoprotein</keyword>
<comment type="subcellular location">
    <subcellularLocation>
        <location evidence="1">Cytoplasmic vesicle</location>
        <location evidence="1">Secretory vesicle membrane</location>
        <topology evidence="1">Single-pass type I membrane protein</topology>
    </subcellularLocation>
    <subcellularLocation>
        <location evidence="12">Synapse</location>
    </subcellularLocation>
</comment>
<comment type="similarity">
    <text evidence="11">Belongs to the protein-tyrosine phosphatase family. Receptor class 8 subfamily.</text>
</comment>
<evidence type="ECO:0000256" key="12">
    <source>
        <dbReference type="ARBA" id="ARBA00034103"/>
    </source>
</evidence>
<evidence type="ECO:0000313" key="18">
    <source>
        <dbReference type="RefSeq" id="XP_035866977.1"/>
    </source>
</evidence>
<feature type="signal peptide" evidence="14">
    <location>
        <begin position="1"/>
        <end position="21"/>
    </location>
</feature>
<dbReference type="SMART" id="SM01305">
    <property type="entry name" value="RESP18"/>
    <property type="match status" value="1"/>
</dbReference>
<dbReference type="InterPro" id="IPR000242">
    <property type="entry name" value="PTP_cat"/>
</dbReference>
<dbReference type="InterPro" id="IPR029403">
    <property type="entry name" value="RESP18_dom"/>
</dbReference>
<evidence type="ECO:0000256" key="3">
    <source>
        <dbReference type="ARBA" id="ARBA00022692"/>
    </source>
</evidence>
<keyword evidence="3" id="KW-0812">Transmembrane</keyword>
<dbReference type="InterPro" id="IPR021613">
    <property type="entry name" value="Receptor_IA-2_dom"/>
</dbReference>
<dbReference type="FunFam" id="3.90.190.10:FF:000017">
    <property type="entry name" value="receptor-type tyrosine-protein phosphatase-like N isoform X2"/>
    <property type="match status" value="1"/>
</dbReference>
<dbReference type="PANTHER" id="PTHR46106:SF5">
    <property type="entry name" value="RECEPTOR-TYPE TYROSINE-PROTEIN PHOSPHATASE N2"/>
    <property type="match status" value="1"/>
</dbReference>
<dbReference type="PROSITE" id="PS50055">
    <property type="entry name" value="TYR_PHOSPHATASE_PTP"/>
    <property type="match status" value="1"/>
</dbReference>
<keyword evidence="2" id="KW-0597">Phosphoprotein</keyword>
<evidence type="ECO:0000256" key="9">
    <source>
        <dbReference type="ARBA" id="ARBA00023180"/>
    </source>
</evidence>
<proteinExistence type="inferred from homology"/>
<dbReference type="GO" id="GO:0045202">
    <property type="term" value="C:synapse"/>
    <property type="evidence" value="ECO:0007669"/>
    <property type="project" value="UniProtKB-SubCell"/>
</dbReference>
<dbReference type="FunCoup" id="A0A7E6CJE7">
    <property type="interactions" value="616"/>
</dbReference>
<evidence type="ECO:0000256" key="6">
    <source>
        <dbReference type="ARBA" id="ARBA00023018"/>
    </source>
</evidence>
<reference evidence="18" key="1">
    <citation type="submission" date="2025-08" db="UniProtKB">
        <authorList>
            <consortium name="RefSeq"/>
        </authorList>
    </citation>
    <scope>IDENTIFICATION</scope>
    <source>
        <tissue evidence="18">Muscle</tissue>
    </source>
</reference>
<keyword evidence="5" id="KW-1133">Transmembrane helix</keyword>
<dbReference type="PROSITE" id="PS00383">
    <property type="entry name" value="TYR_PHOSPHATASE_1"/>
    <property type="match status" value="1"/>
</dbReference>
<dbReference type="InterPro" id="IPR000387">
    <property type="entry name" value="Tyr_Pase_dom"/>
</dbReference>
<protein>
    <submittedName>
        <fullName evidence="18">LOW QUALITY PROTEIN: receptor-type tyrosine-protein phosphatase N2</fullName>
    </submittedName>
</protein>
<dbReference type="OrthoDB" id="9880441at2759"/>
<dbReference type="Gene3D" id="3.90.190.10">
    <property type="entry name" value="Protein tyrosine phosphatase superfamily"/>
    <property type="match status" value="1"/>
</dbReference>
<feature type="region of interest" description="Disordered" evidence="13">
    <location>
        <begin position="305"/>
        <end position="343"/>
    </location>
</feature>
<evidence type="ECO:0000259" key="16">
    <source>
        <dbReference type="PROSITE" id="PS50056"/>
    </source>
</evidence>
<dbReference type="InterPro" id="IPR029021">
    <property type="entry name" value="Prot-tyrosine_phosphatase-like"/>
</dbReference>
<feature type="region of interest" description="Disordered" evidence="13">
    <location>
        <begin position="114"/>
        <end position="139"/>
    </location>
</feature>
<keyword evidence="4 14" id="KW-0732">Signal</keyword>
<feature type="region of interest" description="Disordered" evidence="13">
    <location>
        <begin position="447"/>
        <end position="482"/>
    </location>
</feature>
<feature type="domain" description="Tyrosine-protein phosphatase" evidence="15">
    <location>
        <begin position="722"/>
        <end position="982"/>
    </location>
</feature>
<dbReference type="InterPro" id="IPR016130">
    <property type="entry name" value="Tyr_Pase_AS"/>
</dbReference>
<dbReference type="Pfam" id="PF14948">
    <property type="entry name" value="RESP18"/>
    <property type="match status" value="1"/>
</dbReference>
<keyword evidence="7" id="KW-0472">Membrane</keyword>
<dbReference type="InParanoid" id="A0A7E6CJE7"/>
<evidence type="ECO:0000256" key="4">
    <source>
        <dbReference type="ARBA" id="ARBA00022729"/>
    </source>
</evidence>
<keyword evidence="17" id="KW-1185">Reference proteome</keyword>
<keyword evidence="6" id="KW-0770">Synapse</keyword>